<feature type="domain" description="PurM-like N-terminal" evidence="3">
    <location>
        <begin position="31"/>
        <end position="141"/>
    </location>
</feature>
<dbReference type="InterPro" id="IPR010918">
    <property type="entry name" value="PurM-like_C_dom"/>
</dbReference>
<dbReference type="UniPathway" id="UPA00060">
    <property type="reaction ID" value="UER00142"/>
</dbReference>
<evidence type="ECO:0000259" key="3">
    <source>
        <dbReference type="Pfam" id="PF00586"/>
    </source>
</evidence>
<dbReference type="InterPro" id="IPR036676">
    <property type="entry name" value="PurM-like_C_sf"/>
</dbReference>
<feature type="domain" description="PurM-like C-terminal" evidence="4">
    <location>
        <begin position="153"/>
        <end position="305"/>
    </location>
</feature>
<feature type="binding site" evidence="2">
    <location>
        <position position="216"/>
    </location>
    <ligand>
        <name>Mg(2+)</name>
        <dbReference type="ChEBI" id="CHEBI:18420"/>
        <label>3</label>
    </ligand>
</feature>
<comment type="caution">
    <text evidence="2">Lacks conserved residue(s) required for the propagation of feature annotation.</text>
</comment>
<evidence type="ECO:0000256" key="1">
    <source>
        <dbReference type="ARBA" id="ARBA00022977"/>
    </source>
</evidence>
<dbReference type="NCBIfam" id="TIGR01379">
    <property type="entry name" value="thiL"/>
    <property type="match status" value="1"/>
</dbReference>
<dbReference type="PANTHER" id="PTHR30270:SF0">
    <property type="entry name" value="THIAMINE-MONOPHOSPHATE KINASE"/>
    <property type="match status" value="1"/>
</dbReference>
<feature type="binding site" evidence="2">
    <location>
        <position position="33"/>
    </location>
    <ligand>
        <name>Mg(2+)</name>
        <dbReference type="ChEBI" id="CHEBI:18420"/>
        <label>4</label>
    </ligand>
</feature>
<name>A0A832N3F9_9GAMM</name>
<keyword evidence="2 5" id="KW-0418">Kinase</keyword>
<feature type="binding site" evidence="2">
    <location>
        <position position="218"/>
    </location>
    <ligand>
        <name>ATP</name>
        <dbReference type="ChEBI" id="CHEBI:30616"/>
    </ligand>
</feature>
<feature type="binding site" evidence="2">
    <location>
        <position position="33"/>
    </location>
    <ligand>
        <name>Mg(2+)</name>
        <dbReference type="ChEBI" id="CHEBI:18420"/>
        <label>3</label>
    </ligand>
</feature>
<dbReference type="EMBL" id="DRNF01000092">
    <property type="protein sequence ID" value="HHJ80273.1"/>
    <property type="molecule type" value="Genomic_DNA"/>
</dbReference>
<keyword evidence="2" id="KW-0479">Metal-binding</keyword>
<dbReference type="PIRSF" id="PIRSF005303">
    <property type="entry name" value="Thiam_monoph_kin"/>
    <property type="match status" value="1"/>
</dbReference>
<protein>
    <recommendedName>
        <fullName evidence="2">Thiamine-monophosphate kinase</fullName>
        <shortName evidence="2">TMP kinase</shortName>
        <shortName evidence="2">Thiamine-phosphate kinase</shortName>
        <ecNumber evidence="2">2.7.4.16</ecNumber>
    </recommendedName>
</protein>
<keyword evidence="2" id="KW-0067">ATP-binding</keyword>
<dbReference type="GO" id="GO:0005524">
    <property type="term" value="F:ATP binding"/>
    <property type="evidence" value="ECO:0007669"/>
    <property type="project" value="UniProtKB-UniRule"/>
</dbReference>
<dbReference type="AlphaFoldDB" id="A0A832N3F9"/>
<keyword evidence="2" id="KW-0460">Magnesium</keyword>
<comment type="pathway">
    <text evidence="2">Cofactor biosynthesis; thiamine diphosphate biosynthesis; thiamine diphosphate from thiamine phosphate: step 1/1.</text>
</comment>
<proteinExistence type="inferred from homology"/>
<sequence>MGLSEFDLINRYFGRGGALKPSRPDVELGIGDDAAVVNVPAGQSLVMSLDTLVAGIHFPDHTSAEDIAYKALAVNLSDMAAMAAEPGWFMLGLTLPQADEAWLAGFSAGLSQLANQYDLALIGGDTTHGSLTVSIQINGLVPHGQALKRRGAQPGDLIYVSGQLGDAGLGLQLALAGLDIDLTAQRQQYFLQRLNRPTPRLELGLALRGLATAAIDVSDGLLADLGHILKASGVGASINLEQLPVADEVRGLSESWWSMPLTAGDDYELCFTVPAARRLAFEGKIQGLECPCSCIGKIETESGLNLLLDGCRIDSENLKGYLHFD</sequence>
<feature type="binding site" evidence="2">
    <location>
        <position position="78"/>
    </location>
    <ligand>
        <name>Mg(2+)</name>
        <dbReference type="ChEBI" id="CHEBI:18420"/>
        <label>2</label>
    </ligand>
</feature>
<dbReference type="Proteomes" id="UP000885832">
    <property type="component" value="Unassembled WGS sequence"/>
</dbReference>
<dbReference type="InterPro" id="IPR016188">
    <property type="entry name" value="PurM-like_N"/>
</dbReference>
<feature type="binding site" evidence="2">
    <location>
        <begin position="124"/>
        <end position="125"/>
    </location>
    <ligand>
        <name>ATP</name>
        <dbReference type="ChEBI" id="CHEBI:30616"/>
    </ligand>
</feature>
<comment type="caution">
    <text evidence="5">The sequence shown here is derived from an EMBL/GenBank/DDBJ whole genome shotgun (WGS) entry which is preliminary data.</text>
</comment>
<keyword evidence="2" id="KW-0547">Nucleotide-binding</keyword>
<dbReference type="GO" id="GO:0000287">
    <property type="term" value="F:magnesium ion binding"/>
    <property type="evidence" value="ECO:0007669"/>
    <property type="project" value="UniProtKB-UniRule"/>
</dbReference>
<dbReference type="GO" id="GO:0009229">
    <property type="term" value="P:thiamine diphosphate biosynthetic process"/>
    <property type="evidence" value="ECO:0007669"/>
    <property type="project" value="UniProtKB-UniRule"/>
</dbReference>
<reference evidence="5" key="1">
    <citation type="journal article" date="2020" name="mSystems">
        <title>Genome- and Community-Level Interaction Insights into Carbon Utilization and Element Cycling Functions of Hydrothermarchaeota in Hydrothermal Sediment.</title>
        <authorList>
            <person name="Zhou Z."/>
            <person name="Liu Y."/>
            <person name="Xu W."/>
            <person name="Pan J."/>
            <person name="Luo Z.H."/>
            <person name="Li M."/>
        </authorList>
    </citation>
    <scope>NUCLEOTIDE SEQUENCE [LARGE SCALE GENOMIC DNA]</scope>
    <source>
        <strain evidence="5">HyVt-505</strain>
    </source>
</reference>
<feature type="binding site" evidence="2">
    <location>
        <position position="125"/>
    </location>
    <ligand>
        <name>Mg(2+)</name>
        <dbReference type="ChEBI" id="CHEBI:18420"/>
        <label>1</label>
    </ligand>
</feature>
<comment type="miscellaneous">
    <text evidence="2">Reaction mechanism of ThiL seems to utilize a direct, inline transfer of the gamma-phosphate of ATP to TMP rather than a phosphorylated enzyme intermediate.</text>
</comment>
<organism evidence="5">
    <name type="scientific">Candidatus Tenderia electrophaga</name>
    <dbReference type="NCBI Taxonomy" id="1748243"/>
    <lineage>
        <taxon>Bacteria</taxon>
        <taxon>Pseudomonadati</taxon>
        <taxon>Pseudomonadota</taxon>
        <taxon>Gammaproteobacteria</taxon>
        <taxon>Candidatus Tenderiales</taxon>
        <taxon>Candidatus Tenderiaceae</taxon>
        <taxon>Candidatus Tenderia</taxon>
    </lineage>
</organism>
<feature type="binding site" evidence="2">
    <location>
        <position position="78"/>
    </location>
    <ligand>
        <name>Mg(2+)</name>
        <dbReference type="ChEBI" id="CHEBI:18420"/>
        <label>4</label>
    </ligand>
</feature>
<dbReference type="CDD" id="cd02194">
    <property type="entry name" value="ThiL"/>
    <property type="match status" value="1"/>
</dbReference>
<feature type="binding site" evidence="2">
    <location>
        <position position="78"/>
    </location>
    <ligand>
        <name>Mg(2+)</name>
        <dbReference type="ChEBI" id="CHEBI:18420"/>
        <label>3</label>
    </ligand>
</feature>
<feature type="binding site" evidence="2">
    <location>
        <position position="321"/>
    </location>
    <ligand>
        <name>substrate</name>
    </ligand>
</feature>
<dbReference type="PANTHER" id="PTHR30270">
    <property type="entry name" value="THIAMINE-MONOPHOSPHATE KINASE"/>
    <property type="match status" value="1"/>
</dbReference>
<feature type="binding site" evidence="2">
    <location>
        <position position="50"/>
    </location>
    <ligand>
        <name>Mg(2+)</name>
        <dbReference type="ChEBI" id="CHEBI:18420"/>
        <label>2</label>
    </ligand>
</feature>
<evidence type="ECO:0000256" key="2">
    <source>
        <dbReference type="HAMAP-Rule" id="MF_02128"/>
    </source>
</evidence>
<gene>
    <name evidence="2 5" type="primary">thiL</name>
    <name evidence="5" type="ORF">ENJ65_01415</name>
</gene>
<evidence type="ECO:0000259" key="4">
    <source>
        <dbReference type="Pfam" id="PF02769"/>
    </source>
</evidence>
<comment type="catalytic activity">
    <reaction evidence="2">
        <text>thiamine phosphate + ATP = thiamine diphosphate + ADP</text>
        <dbReference type="Rhea" id="RHEA:15913"/>
        <dbReference type="ChEBI" id="CHEBI:30616"/>
        <dbReference type="ChEBI" id="CHEBI:37575"/>
        <dbReference type="ChEBI" id="CHEBI:58937"/>
        <dbReference type="ChEBI" id="CHEBI:456216"/>
        <dbReference type="EC" id="2.7.4.16"/>
    </reaction>
</comment>
<keyword evidence="1 2" id="KW-0784">Thiamine biosynthesis</keyword>
<keyword evidence="2 5" id="KW-0808">Transferase</keyword>
<dbReference type="HAMAP" id="MF_02128">
    <property type="entry name" value="TMP_kinase"/>
    <property type="match status" value="1"/>
</dbReference>
<feature type="binding site" evidence="2">
    <location>
        <position position="48"/>
    </location>
    <ligand>
        <name>Mg(2+)</name>
        <dbReference type="ChEBI" id="CHEBI:18420"/>
        <label>4</label>
    </ligand>
</feature>
<dbReference type="SUPFAM" id="SSF55326">
    <property type="entry name" value="PurM N-terminal domain-like"/>
    <property type="match status" value="1"/>
</dbReference>
<comment type="similarity">
    <text evidence="2">Belongs to the thiamine-monophosphate kinase family.</text>
</comment>
<accession>A0A832N3F9</accession>
<dbReference type="InterPro" id="IPR006283">
    <property type="entry name" value="ThiL-like"/>
</dbReference>
<feature type="binding site" evidence="2">
    <location>
        <position position="149"/>
    </location>
    <ligand>
        <name>ATP</name>
        <dbReference type="ChEBI" id="CHEBI:30616"/>
    </ligand>
</feature>
<dbReference type="InterPro" id="IPR036921">
    <property type="entry name" value="PurM-like_N_sf"/>
</dbReference>
<feature type="binding site" evidence="2">
    <location>
        <position position="265"/>
    </location>
    <ligand>
        <name>substrate</name>
    </ligand>
</feature>
<dbReference type="GO" id="GO:0009030">
    <property type="term" value="F:thiamine-phosphate kinase activity"/>
    <property type="evidence" value="ECO:0007669"/>
    <property type="project" value="UniProtKB-UniRule"/>
</dbReference>
<dbReference type="EC" id="2.7.4.16" evidence="2"/>
<dbReference type="Pfam" id="PF00586">
    <property type="entry name" value="AIRS"/>
    <property type="match status" value="1"/>
</dbReference>
<dbReference type="Pfam" id="PF02769">
    <property type="entry name" value="AIRS_C"/>
    <property type="match status" value="1"/>
</dbReference>
<feature type="binding site" evidence="2">
    <location>
        <position position="50"/>
    </location>
    <ligand>
        <name>Mg(2+)</name>
        <dbReference type="ChEBI" id="CHEBI:18420"/>
        <label>1</label>
    </ligand>
</feature>
<feature type="binding site" evidence="2">
    <location>
        <position position="57"/>
    </location>
    <ligand>
        <name>substrate</name>
    </ligand>
</feature>
<dbReference type="Gene3D" id="3.30.1330.10">
    <property type="entry name" value="PurM-like, N-terminal domain"/>
    <property type="match status" value="1"/>
</dbReference>
<dbReference type="GO" id="GO:0009228">
    <property type="term" value="P:thiamine biosynthetic process"/>
    <property type="evidence" value="ECO:0007669"/>
    <property type="project" value="UniProtKB-KW"/>
</dbReference>
<comment type="function">
    <text evidence="2">Catalyzes the ATP-dependent phosphorylation of thiamine-monophosphate (TMP) to form thiamine-pyrophosphate (TPP), the active form of vitamin B1.</text>
</comment>
<dbReference type="Gene3D" id="3.90.650.10">
    <property type="entry name" value="PurM-like C-terminal domain"/>
    <property type="match status" value="1"/>
</dbReference>
<feature type="binding site" evidence="2">
    <location>
        <position position="219"/>
    </location>
    <ligand>
        <name>Mg(2+)</name>
        <dbReference type="ChEBI" id="CHEBI:18420"/>
        <label>5</label>
    </ligand>
</feature>
<evidence type="ECO:0000313" key="5">
    <source>
        <dbReference type="EMBL" id="HHJ80273.1"/>
    </source>
</evidence>
<dbReference type="SUPFAM" id="SSF56042">
    <property type="entry name" value="PurM C-terminal domain-like"/>
    <property type="match status" value="1"/>
</dbReference>